<keyword evidence="7" id="KW-0998">Cell outer membrane</keyword>
<dbReference type="OrthoDB" id="9813458at2"/>
<evidence type="ECO:0000256" key="6">
    <source>
        <dbReference type="ARBA" id="ARBA00023136"/>
    </source>
</evidence>
<gene>
    <name evidence="9" type="ORF">BBB56_10345</name>
</gene>
<organism evidence="9 10">
    <name type="scientific">Candidatus Pantoea deserta</name>
    <dbReference type="NCBI Taxonomy" id="1869313"/>
    <lineage>
        <taxon>Bacteria</taxon>
        <taxon>Pseudomonadati</taxon>
        <taxon>Pseudomonadota</taxon>
        <taxon>Gammaproteobacteria</taxon>
        <taxon>Enterobacterales</taxon>
        <taxon>Erwiniaceae</taxon>
        <taxon>Pantoea</taxon>
    </lineage>
</organism>
<evidence type="ECO:0000256" key="8">
    <source>
        <dbReference type="SAM" id="SignalP"/>
    </source>
</evidence>
<name>A0A3N4P4J2_9GAMM</name>
<evidence type="ECO:0000256" key="7">
    <source>
        <dbReference type="ARBA" id="ARBA00023237"/>
    </source>
</evidence>
<dbReference type="GO" id="GO:1990281">
    <property type="term" value="C:efflux pump complex"/>
    <property type="evidence" value="ECO:0007669"/>
    <property type="project" value="TreeGrafter"/>
</dbReference>
<dbReference type="Proteomes" id="UP000281332">
    <property type="component" value="Unassembled WGS sequence"/>
</dbReference>
<evidence type="ECO:0000256" key="1">
    <source>
        <dbReference type="ARBA" id="ARBA00004442"/>
    </source>
</evidence>
<dbReference type="GO" id="GO:0009279">
    <property type="term" value="C:cell outer membrane"/>
    <property type="evidence" value="ECO:0007669"/>
    <property type="project" value="UniProtKB-SubCell"/>
</dbReference>
<feature type="chain" id="PRO_5018007244" evidence="8">
    <location>
        <begin position="23"/>
        <end position="440"/>
    </location>
</feature>
<dbReference type="SUPFAM" id="SSF56954">
    <property type="entry name" value="Outer membrane efflux proteins (OEP)"/>
    <property type="match status" value="1"/>
</dbReference>
<dbReference type="InterPro" id="IPR051906">
    <property type="entry name" value="TolC-like"/>
</dbReference>
<dbReference type="GO" id="GO:0015288">
    <property type="term" value="F:porin activity"/>
    <property type="evidence" value="ECO:0007669"/>
    <property type="project" value="TreeGrafter"/>
</dbReference>
<dbReference type="AlphaFoldDB" id="A0A3N4P4J2"/>
<dbReference type="PANTHER" id="PTHR30026:SF20">
    <property type="entry name" value="OUTER MEMBRANE PROTEIN TOLC"/>
    <property type="match status" value="1"/>
</dbReference>
<evidence type="ECO:0000313" key="9">
    <source>
        <dbReference type="EMBL" id="RPE01259.1"/>
    </source>
</evidence>
<keyword evidence="6" id="KW-0472">Membrane</keyword>
<comment type="similarity">
    <text evidence="2">Belongs to the outer membrane factor (OMF) (TC 1.B.17) family.</text>
</comment>
<comment type="caution">
    <text evidence="9">The sequence shown here is derived from an EMBL/GenBank/DDBJ whole genome shotgun (WGS) entry which is preliminary data.</text>
</comment>
<dbReference type="Pfam" id="PF02321">
    <property type="entry name" value="OEP"/>
    <property type="match status" value="2"/>
</dbReference>
<sequence>MKVYINYSLLIALLQTSFLTQATTLQQAAQAALSYDSALQASKKNSEADQQKYWQGMSGMLPTLTLEGSWDRQEQPDKKFQSGVTSHNYAVRVRQPLFDMSKYAGWRKGVAIANTADAQARQAEEKLLSAVANAYFTVLYQQEVLQAAQAASHNFKQQMEKLQAGLLNGQNTRTEVDEAKANFAIAQAKEIEASNQLLLAGESMHRLSGINPDTLEPVNFQCLKTTPYSSLAEAIKASQQRNTDIKVARFQTEQADADVLAATGAHMPVVSLYASYGKNWSRNDDDGNLLYDAIFGTNSKSNNLQYGVNVSVPVFAGGSQLSQSWEAAYRREAARYSTVEAQRKAVQDTRTAWLSLTNGNALLRAEKNAVESAREKVVSVKYGREMGFRTVNDEMDAQQKYYNTLKEQAEARFHYLNALVSLAQSTGSLSLDMLQFFQCR</sequence>
<accession>A0A3N4P4J2</accession>
<feature type="signal peptide" evidence="8">
    <location>
        <begin position="1"/>
        <end position="22"/>
    </location>
</feature>
<reference evidence="9 10" key="1">
    <citation type="submission" date="2018-11" db="EMBL/GenBank/DDBJ databases">
        <title>Whole genome sequencing of Pantoea sp. RIT388.</title>
        <authorList>
            <person name="Gan H.M."/>
            <person name="Hudson A.O."/>
        </authorList>
    </citation>
    <scope>NUCLEOTIDE SEQUENCE [LARGE SCALE GENOMIC DNA]</scope>
    <source>
        <strain evidence="9 10">RIT388</strain>
    </source>
</reference>
<dbReference type="NCBIfam" id="TIGR01844">
    <property type="entry name" value="type_I_sec_TolC"/>
    <property type="match status" value="1"/>
</dbReference>
<dbReference type="EMBL" id="RMVG01000006">
    <property type="protein sequence ID" value="RPE01259.1"/>
    <property type="molecule type" value="Genomic_DNA"/>
</dbReference>
<dbReference type="Gene3D" id="1.20.1600.10">
    <property type="entry name" value="Outer membrane efflux proteins (OEP)"/>
    <property type="match status" value="1"/>
</dbReference>
<dbReference type="PANTHER" id="PTHR30026">
    <property type="entry name" value="OUTER MEMBRANE PROTEIN TOLC"/>
    <property type="match status" value="1"/>
</dbReference>
<keyword evidence="4" id="KW-1134">Transmembrane beta strand</keyword>
<keyword evidence="10" id="KW-1185">Reference proteome</keyword>
<dbReference type="RefSeq" id="WP_123800867.1">
    <property type="nucleotide sequence ID" value="NZ_RMVG01000006.1"/>
</dbReference>
<proteinExistence type="inferred from homology"/>
<dbReference type="InterPro" id="IPR010130">
    <property type="entry name" value="T1SS_OMP_TolC"/>
</dbReference>
<evidence type="ECO:0000256" key="5">
    <source>
        <dbReference type="ARBA" id="ARBA00022692"/>
    </source>
</evidence>
<evidence type="ECO:0000256" key="2">
    <source>
        <dbReference type="ARBA" id="ARBA00007613"/>
    </source>
</evidence>
<keyword evidence="3" id="KW-0813">Transport</keyword>
<keyword evidence="5" id="KW-0812">Transmembrane</keyword>
<comment type="subcellular location">
    <subcellularLocation>
        <location evidence="1">Cell outer membrane</location>
    </subcellularLocation>
</comment>
<dbReference type="GO" id="GO:0015562">
    <property type="term" value="F:efflux transmembrane transporter activity"/>
    <property type="evidence" value="ECO:0007669"/>
    <property type="project" value="InterPro"/>
</dbReference>
<dbReference type="InterPro" id="IPR003423">
    <property type="entry name" value="OMP_efflux"/>
</dbReference>
<evidence type="ECO:0000313" key="10">
    <source>
        <dbReference type="Proteomes" id="UP000281332"/>
    </source>
</evidence>
<evidence type="ECO:0000256" key="3">
    <source>
        <dbReference type="ARBA" id="ARBA00022448"/>
    </source>
</evidence>
<evidence type="ECO:0000256" key="4">
    <source>
        <dbReference type="ARBA" id="ARBA00022452"/>
    </source>
</evidence>
<protein>
    <submittedName>
        <fullName evidence="9">Transporter</fullName>
    </submittedName>
</protein>
<keyword evidence="8" id="KW-0732">Signal</keyword>